<proteinExistence type="predicted"/>
<dbReference type="Gene3D" id="1.25.40.10">
    <property type="entry name" value="Tetratricopeptide repeat domain"/>
    <property type="match status" value="2"/>
</dbReference>
<feature type="compositionally biased region" description="Basic and acidic residues" evidence="1">
    <location>
        <begin position="49"/>
        <end position="59"/>
    </location>
</feature>
<feature type="compositionally biased region" description="Basic and acidic residues" evidence="1">
    <location>
        <begin position="660"/>
        <end position="682"/>
    </location>
</feature>
<gene>
    <name evidence="2" type="ORF">GZ78_21705</name>
</gene>
<reference evidence="2 3" key="1">
    <citation type="submission" date="2014-06" db="EMBL/GenBank/DDBJ databases">
        <title>Whole Genome Sequences of Three Symbiotic Endozoicomonas Bacteria.</title>
        <authorList>
            <person name="Neave M.J."/>
            <person name="Apprill A."/>
            <person name="Voolstra C.R."/>
        </authorList>
    </citation>
    <scope>NUCLEOTIDE SEQUENCE [LARGE SCALE GENOMIC DNA]</scope>
    <source>
        <strain evidence="2 3">DSM 25634</strain>
    </source>
</reference>
<protein>
    <submittedName>
        <fullName evidence="2">Uncharacterized protein</fullName>
    </submittedName>
</protein>
<evidence type="ECO:0000313" key="2">
    <source>
        <dbReference type="EMBL" id="KEQ16475.1"/>
    </source>
</evidence>
<dbReference type="Proteomes" id="UP000028073">
    <property type="component" value="Unassembled WGS sequence"/>
</dbReference>
<dbReference type="SUPFAM" id="SSF81901">
    <property type="entry name" value="HCP-like"/>
    <property type="match status" value="1"/>
</dbReference>
<dbReference type="STRING" id="1137799.GZ78_21705"/>
<evidence type="ECO:0000313" key="3">
    <source>
        <dbReference type="Proteomes" id="UP000028073"/>
    </source>
</evidence>
<feature type="region of interest" description="Disordered" evidence="1">
    <location>
        <begin position="642"/>
        <end position="705"/>
    </location>
</feature>
<dbReference type="EMBL" id="JOKH01000005">
    <property type="protein sequence ID" value="KEQ16475.1"/>
    <property type="molecule type" value="Genomic_DNA"/>
</dbReference>
<dbReference type="OrthoDB" id="9816961at2"/>
<keyword evidence="3" id="KW-1185">Reference proteome</keyword>
<organism evidence="2 3">
    <name type="scientific">Endozoicomonas numazuensis</name>
    <dbReference type="NCBI Taxonomy" id="1137799"/>
    <lineage>
        <taxon>Bacteria</taxon>
        <taxon>Pseudomonadati</taxon>
        <taxon>Pseudomonadota</taxon>
        <taxon>Gammaproteobacteria</taxon>
        <taxon>Oceanospirillales</taxon>
        <taxon>Endozoicomonadaceae</taxon>
        <taxon>Endozoicomonas</taxon>
    </lineage>
</organism>
<comment type="caution">
    <text evidence="2">The sequence shown here is derived from an EMBL/GenBank/DDBJ whole genome shotgun (WGS) entry which is preliminary data.</text>
</comment>
<feature type="region of interest" description="Disordered" evidence="1">
    <location>
        <begin position="1"/>
        <end position="59"/>
    </location>
</feature>
<dbReference type="RefSeq" id="WP_034840050.1">
    <property type="nucleotide sequence ID" value="NZ_JOKH01000005.1"/>
</dbReference>
<evidence type="ECO:0000256" key="1">
    <source>
        <dbReference type="SAM" id="MobiDB-lite"/>
    </source>
</evidence>
<name>A0A081NDF2_9GAMM</name>
<dbReference type="AlphaFoldDB" id="A0A081NDF2"/>
<feature type="compositionally biased region" description="Basic and acidic residues" evidence="1">
    <location>
        <begin position="20"/>
        <end position="30"/>
    </location>
</feature>
<dbReference type="InterPro" id="IPR011990">
    <property type="entry name" value="TPR-like_helical_dom_sf"/>
</dbReference>
<accession>A0A081NDF2</accession>
<sequence>MDGFDAGAKGKPLLPVGDTEANRASKKDEESSQACKPKIPKAPETTEESTPREKAVDERSINELPEVLTNIEWFEFSAEANPKELSLLRTKHYCAMQELEATAAAIDVMGQQEKKGGQKKKAHRKEMLQRMDLPKGFRAKRCKILFDFGHNLTQLGQLEEAQTVLYQALKDVDASPQMAADIAYSLFMNYSLAGDCCNALTQLQLSIRHGNNHALWEIALIRLGLVKEYQAFSDPEKALSALDDLALHIRELKEAKSPEAFLYADTADTGSMVEGIWEAFRPVLEKARNRGDMEKQLLKILRVEKSDQTERDLQELLELFRDLSLSIHSQEIRPLVNFYSHFGRPAVERLWKFWTEKDEMIELVESDTETSKLSQLKHLLSSEFSQEELRILIPLGSGESLVEVLDTFINQNIYDFRELLKVAILAQDSITEPAPHLELDLKKLTHQAHNDPESDHRLSAMSVSASPVLWARDCLRIMKEMDFGFDLTAAFVRAECLRRQNPALGLYLMGLCHLHPANGSFAKALPLIDEAALVHDNPVAMVWMGDAVCMRGSSTEPSKAHFQKALKYYLRAGRFGSAAGYIRAADLLLSKVVNDTSLYDYCSQYFEKALELAKDQGEFEEARYCRAMAELCRETYLLEEQKKPKKTDTGGSTGKGNGSPDEKDSEVTLQEEGLKSHSREEEISQTPEPKVETAVASKERKPAKKPLVAKEFWKQLNVIDGLISEEQYTEAMGALKSLQKKKLTPLHSSYLLQKKA</sequence>